<evidence type="ECO:0000313" key="1">
    <source>
        <dbReference type="EMBL" id="KKM76070.1"/>
    </source>
</evidence>
<gene>
    <name evidence="1" type="ORF">LCGC14_1383850</name>
</gene>
<dbReference type="AlphaFoldDB" id="A0A0F9MH96"/>
<name>A0A0F9MH96_9ZZZZ</name>
<protein>
    <submittedName>
        <fullName evidence="1">Uncharacterized protein</fullName>
    </submittedName>
</protein>
<sequence>MKFDNIYITVTGEEIAPRTDIPKQYQDFLPESISKDRYSCPYTYDPFLLYFNENAKKEAESSIYSDRLSQWDSEKTKRLSKKHLPGKRWDNAEPKQIQAFLCAYLDKKVVLVANIQYVNMSSGYPVWRFDFYEE</sequence>
<proteinExistence type="predicted"/>
<organism evidence="1">
    <name type="scientific">marine sediment metagenome</name>
    <dbReference type="NCBI Taxonomy" id="412755"/>
    <lineage>
        <taxon>unclassified sequences</taxon>
        <taxon>metagenomes</taxon>
        <taxon>ecological metagenomes</taxon>
    </lineage>
</organism>
<reference evidence="1" key="1">
    <citation type="journal article" date="2015" name="Nature">
        <title>Complex archaea that bridge the gap between prokaryotes and eukaryotes.</title>
        <authorList>
            <person name="Spang A."/>
            <person name="Saw J.H."/>
            <person name="Jorgensen S.L."/>
            <person name="Zaremba-Niedzwiedzka K."/>
            <person name="Martijn J."/>
            <person name="Lind A.E."/>
            <person name="van Eijk R."/>
            <person name="Schleper C."/>
            <person name="Guy L."/>
            <person name="Ettema T.J."/>
        </authorList>
    </citation>
    <scope>NUCLEOTIDE SEQUENCE</scope>
</reference>
<dbReference type="EMBL" id="LAZR01008869">
    <property type="protein sequence ID" value="KKM76070.1"/>
    <property type="molecule type" value="Genomic_DNA"/>
</dbReference>
<accession>A0A0F9MH96</accession>
<comment type="caution">
    <text evidence="1">The sequence shown here is derived from an EMBL/GenBank/DDBJ whole genome shotgun (WGS) entry which is preliminary data.</text>
</comment>